<feature type="compositionally biased region" description="Polar residues" evidence="4">
    <location>
        <begin position="825"/>
        <end position="836"/>
    </location>
</feature>
<feature type="compositionally biased region" description="Basic and acidic residues" evidence="4">
    <location>
        <begin position="707"/>
        <end position="717"/>
    </location>
</feature>
<evidence type="ECO:0000313" key="6">
    <source>
        <dbReference type="EMBL" id="KAH3684370.1"/>
    </source>
</evidence>
<evidence type="ECO:0000313" key="7">
    <source>
        <dbReference type="Proteomes" id="UP000774326"/>
    </source>
</evidence>
<feature type="compositionally biased region" description="Basic and acidic residues" evidence="4">
    <location>
        <begin position="743"/>
        <end position="752"/>
    </location>
</feature>
<dbReference type="AlphaFoldDB" id="A0A9P8Q7H0"/>
<evidence type="ECO:0000259" key="5">
    <source>
        <dbReference type="Pfam" id="PF16755"/>
    </source>
</evidence>
<feature type="domain" description="Nucleoporin Nup159/Nup146 N-terminal" evidence="5">
    <location>
        <begin position="47"/>
        <end position="382"/>
    </location>
</feature>
<keyword evidence="3" id="KW-0539">Nucleus</keyword>
<dbReference type="Pfam" id="PF16755">
    <property type="entry name" value="Beta-prop_NUP159_NUP214"/>
    <property type="match status" value="1"/>
</dbReference>
<sequence length="1278" mass="137033">MGTLSEEELASTYSETYGFKSLGPTLQLSTTTQPTSNSSRFISNPVKSQRLAVSNSTSTYFLLLPGSLTYGSLSSLQASIENSETEIKGESQIKVNDNVQNIIVTSCERWCLYAEINKIHVLSITSDVKEEKVISLSDGAGDVCYMKSLKSDGGKVICLDSKGALILIDLISGEQSKVHEGPVSCFDVSNDGESVFVVSEDCKISQIKLSGEMLTSIPTLDEFTEGDSIPLSVTVMTSTKLIASFGVQPDTPGSDPDDYDPSFQPRYFQLDLTTNIWSESYDITPEELYTVRPLVTYHQTIPLRDTQLHLLSSSTSTEFTTITESEVLIPEDNVRAAIPMSEVAINPLGFAVSFAKQSTKILEVAQGLGEVEWLPIVWCLGDDFKLNAWFVYDVEGVKEGQWDYKDVIGKVDSQRLLALKDQSGKPAEPANPFGSKPSATPAAAGAPSPFGTSGFGSTSFGGSSSTSTSTSGFGQSTFGKGASSAFGASSFGQKPAFGQSSTSTSSAFGGGPAFGNKPVFGSTTSAFSSTTSTAGASPFGNLEGKKSIFGGDSGSADSNSSPFAAFGSNTAKSGDSKASPFSSFGTSSTETKASPFSAFGAKNTNTAAASSEPSPFSAFAAKDTTTTESKPSLFSNPTSAKEEVASLFGGLNLGDSKANTNTGSSFSFSDKSTGPTFGKPATTTAAPGGLFGSSKAQPAPFSFSKSDQTKKEAEETNVKSSMFGSKPEGGLFGSKTEGGMFGSKKESEDTEVKTSIFGSKPQGGLFGSKTGSFGFPTASSDDLETKNEDTKLETKEQEEEKKEETHLPDSTVEDVKTDTLASDVDVSSTPKETSTGPFAEEPKEKEEGGLSPVRPVFIGKTDTTKPEEVDASQEDEEFELVDGDEEEEVDTTEDLEEQAANEDEELEIIDSSADEGSSAPHSPPLVPQLKQRSTLTGTTPSPEKAKSEPHPTSEALPEDDDFEPSASPSPSKPTKPSKPYRSLNIPEKPVIPVKAPQVEPYVTLGEVTYPAPASTDDPSWEELKLMYYDTEAELMILQENSENIRAFIEGHMNWDDETLDEEEDIPETLSLDSDAKPIKKLSEKSWRLDQYPTLLTKQAQLLASVPQFKTLKGDLGKVQDLQLGLSEALARRIPSLNDRLNIILANQQEQTESTSSAPKLLSEQVDLSYESTLQRESLRRKHHSIKTQIEEIETGLIKLKASKEKTNGDGLITVMKSQSQSQEDFVVVETKENPNTNDKIMVNLKLELVNKKIQGRNAAHRRLVGLIEEGALNVQRVF</sequence>
<gene>
    <name evidence="6" type="ORF">WICPIJ_004646</name>
</gene>
<dbReference type="InterPro" id="IPR015943">
    <property type="entry name" value="WD40/YVTN_repeat-like_dom_sf"/>
</dbReference>
<reference evidence="6" key="2">
    <citation type="submission" date="2021-01" db="EMBL/GenBank/DDBJ databases">
        <authorList>
            <person name="Schikora-Tamarit M.A."/>
        </authorList>
    </citation>
    <scope>NUCLEOTIDE SEQUENCE</scope>
    <source>
        <strain evidence="6">CBS2887</strain>
    </source>
</reference>
<feature type="region of interest" description="Disordered" evidence="4">
    <location>
        <begin position="525"/>
        <end position="638"/>
    </location>
</feature>
<feature type="compositionally biased region" description="Low complexity" evidence="4">
    <location>
        <begin position="434"/>
        <end position="448"/>
    </location>
</feature>
<name>A0A9P8Q7H0_WICPI</name>
<feature type="compositionally biased region" description="Acidic residues" evidence="4">
    <location>
        <begin position="869"/>
        <end position="908"/>
    </location>
</feature>
<dbReference type="Proteomes" id="UP000774326">
    <property type="component" value="Unassembled WGS sequence"/>
</dbReference>
<keyword evidence="2" id="KW-0813">Transport</keyword>
<feature type="compositionally biased region" description="Polar residues" evidence="4">
    <location>
        <begin position="659"/>
        <end position="685"/>
    </location>
</feature>
<dbReference type="GO" id="GO:0005634">
    <property type="term" value="C:nucleus"/>
    <property type="evidence" value="ECO:0007669"/>
    <property type="project" value="UniProtKB-SubCell"/>
</dbReference>
<dbReference type="InterPro" id="IPR039462">
    <property type="entry name" value="Nup159/Nup146_N"/>
</dbReference>
<dbReference type="OrthoDB" id="3981220at2759"/>
<protein>
    <recommendedName>
        <fullName evidence="5">Nucleoporin Nup159/Nup146 N-terminal domain-containing protein</fullName>
    </recommendedName>
</protein>
<feature type="compositionally biased region" description="Low complexity" evidence="4">
    <location>
        <begin position="525"/>
        <end position="540"/>
    </location>
</feature>
<comment type="caution">
    <text evidence="6">The sequence shown here is derived from an EMBL/GenBank/DDBJ whole genome shotgun (WGS) entry which is preliminary data.</text>
</comment>
<feature type="compositionally biased region" description="Polar residues" evidence="4">
    <location>
        <begin position="623"/>
        <end position="638"/>
    </location>
</feature>
<evidence type="ECO:0000256" key="3">
    <source>
        <dbReference type="ARBA" id="ARBA00023242"/>
    </source>
</evidence>
<dbReference type="Gene3D" id="2.130.10.10">
    <property type="entry name" value="YVTN repeat-like/Quinoprotein amine dehydrogenase"/>
    <property type="match status" value="1"/>
</dbReference>
<organism evidence="6 7">
    <name type="scientific">Wickerhamomyces pijperi</name>
    <name type="common">Yeast</name>
    <name type="synonym">Pichia pijperi</name>
    <dbReference type="NCBI Taxonomy" id="599730"/>
    <lineage>
        <taxon>Eukaryota</taxon>
        <taxon>Fungi</taxon>
        <taxon>Dikarya</taxon>
        <taxon>Ascomycota</taxon>
        <taxon>Saccharomycotina</taxon>
        <taxon>Saccharomycetes</taxon>
        <taxon>Phaffomycetales</taxon>
        <taxon>Wickerhamomycetaceae</taxon>
        <taxon>Wickerhamomyces</taxon>
    </lineage>
</organism>
<feature type="compositionally biased region" description="Polar residues" evidence="4">
    <location>
        <begin position="579"/>
        <end position="594"/>
    </location>
</feature>
<accession>A0A9P8Q7H0</accession>
<dbReference type="SUPFAM" id="SSF117289">
    <property type="entry name" value="Nucleoporin domain"/>
    <property type="match status" value="1"/>
</dbReference>
<feature type="region of interest" description="Disordered" evidence="4">
    <location>
        <begin position="659"/>
        <end position="984"/>
    </location>
</feature>
<evidence type="ECO:0000256" key="2">
    <source>
        <dbReference type="ARBA" id="ARBA00022448"/>
    </source>
</evidence>
<keyword evidence="7" id="KW-1185">Reference proteome</keyword>
<evidence type="ECO:0000256" key="4">
    <source>
        <dbReference type="SAM" id="MobiDB-lite"/>
    </source>
</evidence>
<evidence type="ECO:0000256" key="1">
    <source>
        <dbReference type="ARBA" id="ARBA00004123"/>
    </source>
</evidence>
<feature type="compositionally biased region" description="Basic and acidic residues" evidence="4">
    <location>
        <begin position="783"/>
        <end position="817"/>
    </location>
</feature>
<feature type="compositionally biased region" description="Polar residues" evidence="4">
    <location>
        <begin position="930"/>
        <end position="941"/>
    </location>
</feature>
<dbReference type="EMBL" id="JAEUBG010002548">
    <property type="protein sequence ID" value="KAH3684370.1"/>
    <property type="molecule type" value="Genomic_DNA"/>
</dbReference>
<feature type="region of interest" description="Disordered" evidence="4">
    <location>
        <begin position="422"/>
        <end position="448"/>
    </location>
</feature>
<feature type="compositionally biased region" description="Low complexity" evidence="4">
    <location>
        <begin position="607"/>
        <end position="621"/>
    </location>
</feature>
<proteinExistence type="predicted"/>
<comment type="subcellular location">
    <subcellularLocation>
        <location evidence="1">Nucleus</location>
    </subcellularLocation>
</comment>
<reference evidence="6" key="1">
    <citation type="journal article" date="2021" name="Open Biol.">
        <title>Shared evolutionary footprints suggest mitochondrial oxidative damage underlies multiple complex I losses in fungi.</title>
        <authorList>
            <person name="Schikora-Tamarit M.A."/>
            <person name="Marcet-Houben M."/>
            <person name="Nosek J."/>
            <person name="Gabaldon T."/>
        </authorList>
    </citation>
    <scope>NUCLEOTIDE SEQUENCE</scope>
    <source>
        <strain evidence="6">CBS2887</strain>
    </source>
</reference>
<feature type="compositionally biased region" description="Low complexity" evidence="4">
    <location>
        <begin position="964"/>
        <end position="979"/>
    </location>
</feature>